<name>A0A0A9Z9X4_LYGHE</name>
<dbReference type="AlphaFoldDB" id="A0A0A9Z9X4"/>
<evidence type="ECO:0000313" key="7">
    <source>
        <dbReference type="EMBL" id="JAQ15346.1"/>
    </source>
</evidence>
<dbReference type="UniPathway" id="UPA00196"/>
<organism evidence="5">
    <name type="scientific">Lygus hesperus</name>
    <name type="common">Western plant bug</name>
    <dbReference type="NCBI Taxonomy" id="30085"/>
    <lineage>
        <taxon>Eukaryota</taxon>
        <taxon>Metazoa</taxon>
        <taxon>Ecdysozoa</taxon>
        <taxon>Arthropoda</taxon>
        <taxon>Hexapoda</taxon>
        <taxon>Insecta</taxon>
        <taxon>Pterygota</taxon>
        <taxon>Neoptera</taxon>
        <taxon>Paraneoptera</taxon>
        <taxon>Hemiptera</taxon>
        <taxon>Heteroptera</taxon>
        <taxon>Panheteroptera</taxon>
        <taxon>Cimicomorpha</taxon>
        <taxon>Miridae</taxon>
        <taxon>Mirini</taxon>
        <taxon>Lygus</taxon>
    </lineage>
</organism>
<dbReference type="GO" id="GO:0006506">
    <property type="term" value="P:GPI anchor biosynthetic process"/>
    <property type="evidence" value="ECO:0007669"/>
    <property type="project" value="UniProtKB-UniPathway"/>
</dbReference>
<evidence type="ECO:0000313" key="5">
    <source>
        <dbReference type="EMBL" id="JAG40133.1"/>
    </source>
</evidence>
<evidence type="ECO:0000313" key="6">
    <source>
        <dbReference type="EMBL" id="JAG40134.1"/>
    </source>
</evidence>
<protein>
    <submittedName>
        <fullName evidence="5">Putative GPI-anchor transamidase</fullName>
    </submittedName>
</protein>
<keyword evidence="4" id="KW-0732">Signal</keyword>
<comment type="similarity">
    <text evidence="2">Belongs to the peptidase C13 family.</text>
</comment>
<comment type="pathway">
    <text evidence="1">Glycolipid biosynthesis; glycosylphosphatidylinositol-anchor biosynthesis.</text>
</comment>
<accession>A0A0A9Z9X4</accession>
<reference evidence="5" key="1">
    <citation type="journal article" date="2014" name="PLoS ONE">
        <title>Transcriptome-Based Identification of ABC Transporters in the Western Tarnished Plant Bug Lygus hesperus.</title>
        <authorList>
            <person name="Hull J.J."/>
            <person name="Chaney K."/>
            <person name="Geib S.M."/>
            <person name="Fabrick J.A."/>
            <person name="Brent C.S."/>
            <person name="Walsh D."/>
            <person name="Lavine L.C."/>
        </authorList>
    </citation>
    <scope>NUCLEOTIDE SEQUENCE</scope>
</reference>
<dbReference type="PRINTS" id="PR00776">
    <property type="entry name" value="HEMOGLOBNASE"/>
</dbReference>
<evidence type="ECO:0000256" key="1">
    <source>
        <dbReference type="ARBA" id="ARBA00004687"/>
    </source>
</evidence>
<reference evidence="7" key="3">
    <citation type="journal article" date="2016" name="Gigascience">
        <title>De novo construction of an expanded transcriptome assembly for the western tarnished plant bug, Lygus hesperus.</title>
        <authorList>
            <person name="Tassone E.E."/>
            <person name="Geib S.M."/>
            <person name="Hall B."/>
            <person name="Fabrick J.A."/>
            <person name="Brent C.S."/>
            <person name="Hull J.J."/>
        </authorList>
    </citation>
    <scope>NUCLEOTIDE SEQUENCE</scope>
</reference>
<dbReference type="InterPro" id="IPR001096">
    <property type="entry name" value="Peptidase_C13"/>
</dbReference>
<reference evidence="5" key="2">
    <citation type="submission" date="2014-07" db="EMBL/GenBank/DDBJ databases">
        <authorList>
            <person name="Hull J."/>
        </authorList>
    </citation>
    <scope>NUCLEOTIDE SEQUENCE</scope>
</reference>
<dbReference type="GO" id="GO:0006508">
    <property type="term" value="P:proteolysis"/>
    <property type="evidence" value="ECO:0007669"/>
    <property type="project" value="InterPro"/>
</dbReference>
<dbReference type="PANTHER" id="PTHR48067">
    <property type="entry name" value="GPI-ANCHOR TRANSAMIDASE"/>
    <property type="match status" value="1"/>
</dbReference>
<dbReference type="PANTHER" id="PTHR48067:SF1">
    <property type="entry name" value="GPI-ANCHOR TRANSAMIDASE"/>
    <property type="match status" value="1"/>
</dbReference>
<dbReference type="GO" id="GO:0016255">
    <property type="term" value="P:attachment of GPI anchor to protein"/>
    <property type="evidence" value="ECO:0007669"/>
    <property type="project" value="InterPro"/>
</dbReference>
<evidence type="ECO:0000256" key="4">
    <source>
        <dbReference type="ARBA" id="ARBA00022729"/>
    </source>
</evidence>
<proteinExistence type="inferred from homology"/>
<dbReference type="Pfam" id="PF01650">
    <property type="entry name" value="Peptidase_C13"/>
    <property type="match status" value="1"/>
</dbReference>
<dbReference type="GO" id="GO:0042765">
    <property type="term" value="C:GPI-anchor transamidase complex"/>
    <property type="evidence" value="ECO:0007669"/>
    <property type="project" value="InterPro"/>
</dbReference>
<sequence length="118" mass="13402">MEVTCFVISAHSGATETSSTMLTNSEKGNDHEADEEGEIDYWAVVVSTSRYFFNYRHTANALTMYHLLRRFGLDDDHIILFLGDSYACDPRNPYPGAIYNNANNHDDDDDYITYGSDE</sequence>
<gene>
    <name evidence="7" type="primary">CG4406_0</name>
    <name evidence="5" type="ORF">CM83_1600</name>
    <name evidence="6" type="ORF">CM83_1601</name>
    <name evidence="7" type="ORF">g.92521</name>
</gene>
<dbReference type="Gene3D" id="3.40.50.1460">
    <property type="match status" value="1"/>
</dbReference>
<dbReference type="EMBL" id="GDHC01003283">
    <property type="protein sequence ID" value="JAQ15346.1"/>
    <property type="molecule type" value="Transcribed_RNA"/>
</dbReference>
<evidence type="ECO:0000256" key="2">
    <source>
        <dbReference type="ARBA" id="ARBA00009941"/>
    </source>
</evidence>
<dbReference type="InterPro" id="IPR028361">
    <property type="entry name" value="GPI_transamidase"/>
</dbReference>
<dbReference type="GO" id="GO:0003923">
    <property type="term" value="F:GPI-anchor transamidase activity"/>
    <property type="evidence" value="ECO:0007669"/>
    <property type="project" value="InterPro"/>
</dbReference>
<keyword evidence="3" id="KW-0337">GPI-anchor biosynthesis</keyword>
<dbReference type="EMBL" id="GBHO01003471">
    <property type="protein sequence ID" value="JAG40133.1"/>
    <property type="molecule type" value="Transcribed_RNA"/>
</dbReference>
<dbReference type="EMBL" id="GBHO01003470">
    <property type="protein sequence ID" value="JAG40134.1"/>
    <property type="molecule type" value="Transcribed_RNA"/>
</dbReference>
<evidence type="ECO:0000256" key="3">
    <source>
        <dbReference type="ARBA" id="ARBA00022502"/>
    </source>
</evidence>